<name>A0A1I7WRY8_HETBA</name>
<dbReference type="Proteomes" id="UP000095283">
    <property type="component" value="Unplaced"/>
</dbReference>
<dbReference type="AlphaFoldDB" id="A0A1I7WRY8"/>
<reference evidence="2" key="1">
    <citation type="submission" date="2016-11" db="UniProtKB">
        <authorList>
            <consortium name="WormBaseParasite"/>
        </authorList>
    </citation>
    <scope>IDENTIFICATION</scope>
</reference>
<protein>
    <submittedName>
        <fullName evidence="2">Transmembrane protein</fullName>
    </submittedName>
</protein>
<evidence type="ECO:0000313" key="2">
    <source>
        <dbReference type="WBParaSite" id="Hba_07915"/>
    </source>
</evidence>
<proteinExistence type="predicted"/>
<dbReference type="WBParaSite" id="Hba_07915">
    <property type="protein sequence ID" value="Hba_07915"/>
    <property type="gene ID" value="Hba_07915"/>
</dbReference>
<organism evidence="1 2">
    <name type="scientific">Heterorhabditis bacteriophora</name>
    <name type="common">Entomopathogenic nematode worm</name>
    <dbReference type="NCBI Taxonomy" id="37862"/>
    <lineage>
        <taxon>Eukaryota</taxon>
        <taxon>Metazoa</taxon>
        <taxon>Ecdysozoa</taxon>
        <taxon>Nematoda</taxon>
        <taxon>Chromadorea</taxon>
        <taxon>Rhabditida</taxon>
        <taxon>Rhabditina</taxon>
        <taxon>Rhabditomorpha</taxon>
        <taxon>Strongyloidea</taxon>
        <taxon>Heterorhabditidae</taxon>
        <taxon>Heterorhabditis</taxon>
    </lineage>
</organism>
<sequence>MHLDGQFGRLRAMAFLSRGLCLSALLSRGLCLSALLSRGLCLSALLSRGLCLSAQLPPLLREKSGIILDAPGAFFGLQKPFESHSLGVAGHDQNYLPDREVFQTHRPSAPKLTAASVDCDLTREEPKPPRQPIPERLCWPSLFNHNPATSDENLLPRHPSDEFGKKYAESANASPRTNGTDPMLFSPLLVIYTTRPPYYLSRAIGKQQKKSLDSSQTVVLRKATHYEWQEPYYRMLYAFCGLLIFP</sequence>
<accession>A0A1I7WRY8</accession>
<keyword evidence="1" id="KW-1185">Reference proteome</keyword>
<evidence type="ECO:0000313" key="1">
    <source>
        <dbReference type="Proteomes" id="UP000095283"/>
    </source>
</evidence>